<protein>
    <submittedName>
        <fullName evidence="1">Uncharacterized protein</fullName>
    </submittedName>
</protein>
<sequence length="448" mass="49464">MNGDGGKSAELHKPVVLSWRFSAAPSKRKVDLHPSEVWLQYRLTWPPLRQQKRPVRSDDAEQQAHISQCAISPSVTGLSASLDSFCQLPAPLGREDQSLFHSYLLRVPSRVYGTRPDTVFSSVRDVSFPISLSSSLTLQWMLIAAHGLFTHQPMGSSISLSLTHRKHHAYRLLKDALNRSGGVITDEILGGIIMAAITESRLSDPAASGAHLQGYEGALRARGGLRASLLLCSIPAVRIAHIMPYMVCEPPQDPAGGPPNAAQEVQVFVEFLRVVIRQPSVAGSADLVPPQDPRVQLKKLSLIAPSLLRGTLAYYLQPEEARILRFADESSAFLSLFLIALTLWKISDSVSNSQVFITRLITVLELSTAFDRVKGSLLLTDQGFMWVVLKAVLDFGRTSYDLSKDKEVQPIVDSVNAFRAFRRLSTREARTQVRLLLLRLLSGDAVWD</sequence>
<gene>
    <name evidence="1" type="ORF">ACLA_006710</name>
</gene>
<dbReference type="VEuPathDB" id="FungiDB:ACLA_006710"/>
<name>A1CDI6_ASPCL</name>
<dbReference type="PANTHER" id="PTHR37540:SF5">
    <property type="entry name" value="TRANSCRIPTION FACTOR DOMAIN-CONTAINING PROTEIN"/>
    <property type="match status" value="1"/>
</dbReference>
<dbReference type="GeneID" id="4705603"/>
<dbReference type="eggNOG" id="ENOG502RP4B">
    <property type="taxonomic scope" value="Eukaryota"/>
</dbReference>
<dbReference type="RefSeq" id="XP_001273339.1">
    <property type="nucleotide sequence ID" value="XM_001273338.1"/>
</dbReference>
<dbReference type="KEGG" id="act:ACLA_006710"/>
<dbReference type="OMA" id="LQWMLIA"/>
<organism evidence="1 2">
    <name type="scientific">Aspergillus clavatus (strain ATCC 1007 / CBS 513.65 / DSM 816 / NCTC 3887 / NRRL 1 / QM 1276 / 107)</name>
    <dbReference type="NCBI Taxonomy" id="344612"/>
    <lineage>
        <taxon>Eukaryota</taxon>
        <taxon>Fungi</taxon>
        <taxon>Dikarya</taxon>
        <taxon>Ascomycota</taxon>
        <taxon>Pezizomycotina</taxon>
        <taxon>Eurotiomycetes</taxon>
        <taxon>Eurotiomycetidae</taxon>
        <taxon>Eurotiales</taxon>
        <taxon>Aspergillaceae</taxon>
        <taxon>Aspergillus</taxon>
        <taxon>Aspergillus subgen. Fumigati</taxon>
    </lineage>
</organism>
<evidence type="ECO:0000313" key="1">
    <source>
        <dbReference type="EMBL" id="EAW11913.1"/>
    </source>
</evidence>
<dbReference type="Proteomes" id="UP000006701">
    <property type="component" value="Unassembled WGS sequence"/>
</dbReference>
<dbReference type="EMBL" id="DS027051">
    <property type="protein sequence ID" value="EAW11913.1"/>
    <property type="molecule type" value="Genomic_DNA"/>
</dbReference>
<evidence type="ECO:0000313" key="2">
    <source>
        <dbReference type="Proteomes" id="UP000006701"/>
    </source>
</evidence>
<dbReference type="OrthoDB" id="4135055at2759"/>
<proteinExistence type="predicted"/>
<dbReference type="AlphaFoldDB" id="A1CDI6"/>
<accession>A1CDI6</accession>
<dbReference type="HOGENOM" id="CLU_611069_0_0_1"/>
<dbReference type="PANTHER" id="PTHR37540">
    <property type="entry name" value="TRANSCRIPTION FACTOR (ACR-2), PUTATIVE-RELATED-RELATED"/>
    <property type="match status" value="1"/>
</dbReference>
<keyword evidence="2" id="KW-1185">Reference proteome</keyword>
<reference evidence="1 2" key="1">
    <citation type="journal article" date="2008" name="PLoS Genet.">
        <title>Genomic islands in the pathogenic filamentous fungus Aspergillus fumigatus.</title>
        <authorList>
            <person name="Fedorova N.D."/>
            <person name="Khaldi N."/>
            <person name="Joardar V.S."/>
            <person name="Maiti R."/>
            <person name="Amedeo P."/>
            <person name="Anderson M.J."/>
            <person name="Crabtree J."/>
            <person name="Silva J.C."/>
            <person name="Badger J.H."/>
            <person name="Albarraq A."/>
            <person name="Angiuoli S."/>
            <person name="Bussey H."/>
            <person name="Bowyer P."/>
            <person name="Cotty P.J."/>
            <person name="Dyer P.S."/>
            <person name="Egan A."/>
            <person name="Galens K."/>
            <person name="Fraser-Liggett C.M."/>
            <person name="Haas B.J."/>
            <person name="Inman J.M."/>
            <person name="Kent R."/>
            <person name="Lemieux S."/>
            <person name="Malavazi I."/>
            <person name="Orvis J."/>
            <person name="Roemer T."/>
            <person name="Ronning C.M."/>
            <person name="Sundaram J.P."/>
            <person name="Sutton G."/>
            <person name="Turner G."/>
            <person name="Venter J.C."/>
            <person name="White O.R."/>
            <person name="Whitty B.R."/>
            <person name="Youngman P."/>
            <person name="Wolfe K.H."/>
            <person name="Goldman G.H."/>
            <person name="Wortman J.R."/>
            <person name="Jiang B."/>
            <person name="Denning D.W."/>
            <person name="Nierman W.C."/>
        </authorList>
    </citation>
    <scope>NUCLEOTIDE SEQUENCE [LARGE SCALE GENOMIC DNA]</scope>
    <source>
        <strain evidence="2">ATCC 1007 / CBS 513.65 / DSM 816 / NCTC 3887 / NRRL 1</strain>
    </source>
</reference>